<keyword evidence="11" id="KW-1185">Reference proteome</keyword>
<dbReference type="Gene3D" id="1.10.357.20">
    <property type="entry name" value="SLC41 divalent cation transporters, integral membrane domain"/>
    <property type="match status" value="1"/>
</dbReference>
<sequence length="329" mass="34668">MAAACEMRAVSSTTSSSQDTIAEETGGFFFPPPDPAWDVEWAPAAWASSGDPGGVAPAPGRYRAASLKGMLPRRLGLGSGYAAIDSPMCDGKRSLSTNEGFETMESIALLSEPRFLELLDAQEDPKQLRHLIHLRRVSQRDDNDADRLDKTHPVRLAVLRSPAIVLVLLIEMLMGGIITQFSGVLQKWILLAAFLPILSSMAGTIGLQASTATLRGIAAGHVRFHGAGARGTVLRVLFRELASALAISAASGLILFCVGSIWAQSATFGAVTGAAVFLASVFGGLFGTFGPMLFHVLGIDPALAAGPFETGLQDLFGITVYLALATWAL</sequence>
<accession>A0A4P9X7R7</accession>
<evidence type="ECO:0000256" key="3">
    <source>
        <dbReference type="ARBA" id="ARBA00022448"/>
    </source>
</evidence>
<dbReference type="Pfam" id="PF01769">
    <property type="entry name" value="MgtE"/>
    <property type="match status" value="1"/>
</dbReference>
<feature type="transmembrane region" description="Helical" evidence="8">
    <location>
        <begin position="268"/>
        <end position="289"/>
    </location>
</feature>
<dbReference type="GO" id="GO:0008324">
    <property type="term" value="F:monoatomic cation transmembrane transporter activity"/>
    <property type="evidence" value="ECO:0007669"/>
    <property type="project" value="InterPro"/>
</dbReference>
<dbReference type="PANTHER" id="PTHR41394">
    <property type="entry name" value="MAGNESIUM TRANSPORTER MGTE"/>
    <property type="match status" value="1"/>
</dbReference>
<dbReference type="PANTHER" id="PTHR41394:SF5">
    <property type="entry name" value="SLC41A_MGTE INTEGRAL MEMBRANE DOMAIN-CONTAINING PROTEIN"/>
    <property type="match status" value="1"/>
</dbReference>
<comment type="subcellular location">
    <subcellularLocation>
        <location evidence="1">Membrane</location>
        <topology evidence="1">Multi-pass membrane protein</topology>
    </subcellularLocation>
</comment>
<reference evidence="11" key="1">
    <citation type="journal article" date="2018" name="Nat. Microbiol.">
        <title>Leveraging single-cell genomics to expand the fungal tree of life.</title>
        <authorList>
            <person name="Ahrendt S.R."/>
            <person name="Quandt C.A."/>
            <person name="Ciobanu D."/>
            <person name="Clum A."/>
            <person name="Salamov A."/>
            <person name="Andreopoulos B."/>
            <person name="Cheng J.F."/>
            <person name="Woyke T."/>
            <person name="Pelin A."/>
            <person name="Henrissat B."/>
            <person name="Reynolds N.K."/>
            <person name="Benny G.L."/>
            <person name="Smith M.E."/>
            <person name="James T.Y."/>
            <person name="Grigoriev I.V."/>
        </authorList>
    </citation>
    <scope>NUCLEOTIDE SEQUENCE [LARGE SCALE GENOMIC DNA]</scope>
    <source>
        <strain evidence="11">ATCC 52028</strain>
    </source>
</reference>
<keyword evidence="4 8" id="KW-0812">Transmembrane</keyword>
<evidence type="ECO:0000256" key="4">
    <source>
        <dbReference type="ARBA" id="ARBA00022692"/>
    </source>
</evidence>
<keyword evidence="7 8" id="KW-0472">Membrane</keyword>
<keyword evidence="6 8" id="KW-1133">Transmembrane helix</keyword>
<dbReference type="Proteomes" id="UP000274922">
    <property type="component" value="Unassembled WGS sequence"/>
</dbReference>
<dbReference type="AlphaFoldDB" id="A0A4P9X7R7"/>
<dbReference type="GO" id="GO:0016020">
    <property type="term" value="C:membrane"/>
    <property type="evidence" value="ECO:0007669"/>
    <property type="project" value="UniProtKB-SubCell"/>
</dbReference>
<evidence type="ECO:0000256" key="1">
    <source>
        <dbReference type="ARBA" id="ARBA00004141"/>
    </source>
</evidence>
<feature type="transmembrane region" description="Helical" evidence="8">
    <location>
        <begin position="163"/>
        <end position="182"/>
    </location>
</feature>
<evidence type="ECO:0000313" key="11">
    <source>
        <dbReference type="Proteomes" id="UP000274922"/>
    </source>
</evidence>
<feature type="transmembrane region" description="Helical" evidence="8">
    <location>
        <begin position="188"/>
        <end position="207"/>
    </location>
</feature>
<evidence type="ECO:0000256" key="6">
    <source>
        <dbReference type="ARBA" id="ARBA00022989"/>
    </source>
</evidence>
<dbReference type="EMBL" id="ML014178">
    <property type="protein sequence ID" value="RKP01278.1"/>
    <property type="molecule type" value="Genomic_DNA"/>
</dbReference>
<evidence type="ECO:0000256" key="5">
    <source>
        <dbReference type="ARBA" id="ARBA00022842"/>
    </source>
</evidence>
<protein>
    <recommendedName>
        <fullName evidence="9">SLC41A/MgtE integral membrane domain-containing protein</fullName>
    </recommendedName>
</protein>
<name>A0A4P9X7R7_9FUNG</name>
<dbReference type="InterPro" id="IPR006667">
    <property type="entry name" value="SLC41_membr_dom"/>
</dbReference>
<gene>
    <name evidence="10" type="ORF">CXG81DRAFT_26039</name>
</gene>
<evidence type="ECO:0000313" key="10">
    <source>
        <dbReference type="EMBL" id="RKP01278.1"/>
    </source>
</evidence>
<evidence type="ECO:0000259" key="9">
    <source>
        <dbReference type="Pfam" id="PF01769"/>
    </source>
</evidence>
<feature type="transmembrane region" description="Helical" evidence="8">
    <location>
        <begin position="241"/>
        <end position="262"/>
    </location>
</feature>
<feature type="domain" description="SLC41A/MgtE integral membrane" evidence="9">
    <location>
        <begin position="195"/>
        <end position="323"/>
    </location>
</feature>
<comment type="similarity">
    <text evidence="2">Belongs to the SLC41A transporter family.</text>
</comment>
<dbReference type="SUPFAM" id="SSF161093">
    <property type="entry name" value="MgtE membrane domain-like"/>
    <property type="match status" value="1"/>
</dbReference>
<keyword evidence="5" id="KW-0460">Magnesium</keyword>
<proteinExistence type="inferred from homology"/>
<organism evidence="10 11">
    <name type="scientific">Caulochytrium protostelioides</name>
    <dbReference type="NCBI Taxonomy" id="1555241"/>
    <lineage>
        <taxon>Eukaryota</taxon>
        <taxon>Fungi</taxon>
        <taxon>Fungi incertae sedis</taxon>
        <taxon>Chytridiomycota</taxon>
        <taxon>Chytridiomycota incertae sedis</taxon>
        <taxon>Chytridiomycetes</taxon>
        <taxon>Caulochytriales</taxon>
        <taxon>Caulochytriaceae</taxon>
        <taxon>Caulochytrium</taxon>
    </lineage>
</organism>
<evidence type="ECO:0000256" key="8">
    <source>
        <dbReference type="SAM" id="Phobius"/>
    </source>
</evidence>
<evidence type="ECO:0000256" key="2">
    <source>
        <dbReference type="ARBA" id="ARBA00009749"/>
    </source>
</evidence>
<dbReference type="STRING" id="1555241.A0A4P9X7R7"/>
<dbReference type="OrthoDB" id="48232at2759"/>
<evidence type="ECO:0000256" key="7">
    <source>
        <dbReference type="ARBA" id="ARBA00023136"/>
    </source>
</evidence>
<dbReference type="InterPro" id="IPR036739">
    <property type="entry name" value="SLC41_membr_dom_sf"/>
</dbReference>
<keyword evidence="3" id="KW-0813">Transport</keyword>